<dbReference type="KEGG" id="uvi:66066636"/>
<dbReference type="GO" id="GO:0000981">
    <property type="term" value="F:DNA-binding transcription factor activity, RNA polymerase II-specific"/>
    <property type="evidence" value="ECO:0007669"/>
    <property type="project" value="InterPro"/>
</dbReference>
<dbReference type="RefSeq" id="XP_042999289.1">
    <property type="nucleotide sequence ID" value="XM_043143356.1"/>
</dbReference>
<dbReference type="InterPro" id="IPR004827">
    <property type="entry name" value="bZIP"/>
</dbReference>
<feature type="region of interest" description="Disordered" evidence="8">
    <location>
        <begin position="31"/>
        <end position="138"/>
    </location>
</feature>
<dbReference type="PANTHER" id="PTHR46714:SF6">
    <property type="entry name" value="TRANSCRIPTIONAL ACTIVATOR HAC1"/>
    <property type="match status" value="1"/>
</dbReference>
<feature type="compositionally biased region" description="Basic and acidic residues" evidence="8">
    <location>
        <begin position="110"/>
        <end position="124"/>
    </location>
</feature>
<evidence type="ECO:0000256" key="5">
    <source>
        <dbReference type="ARBA" id="ARBA00023163"/>
    </source>
</evidence>
<comment type="similarity">
    <text evidence="2">Belongs to the bZIP family.</text>
</comment>
<keyword evidence="5" id="KW-0804">Transcription</keyword>
<evidence type="ECO:0000256" key="3">
    <source>
        <dbReference type="ARBA" id="ARBA00023015"/>
    </source>
</evidence>
<keyword evidence="3" id="KW-0805">Transcription regulation</keyword>
<feature type="domain" description="BZIP" evidence="9">
    <location>
        <begin position="116"/>
        <end position="173"/>
    </location>
</feature>
<dbReference type="EMBL" id="CP072756">
    <property type="protein sequence ID" value="QUC21616.1"/>
    <property type="molecule type" value="Genomic_DNA"/>
</dbReference>
<proteinExistence type="inferred from homology"/>
<name>A0A8E5MJ30_USTVR</name>
<evidence type="ECO:0000256" key="1">
    <source>
        <dbReference type="ARBA" id="ARBA00004123"/>
    </source>
</evidence>
<reference evidence="10" key="1">
    <citation type="submission" date="2020-03" db="EMBL/GenBank/DDBJ databases">
        <title>A mixture of massive structural variations and highly conserved coding sequences in Ustilaginoidea virens genome.</title>
        <authorList>
            <person name="Zhang K."/>
            <person name="Zhao Z."/>
            <person name="Zhang Z."/>
            <person name="Li Y."/>
            <person name="Hsiang T."/>
            <person name="Sun W."/>
        </authorList>
    </citation>
    <scope>NUCLEOTIDE SEQUENCE</scope>
    <source>
        <strain evidence="10">UV-8b</strain>
    </source>
</reference>
<dbReference type="GO" id="GO:0005634">
    <property type="term" value="C:nucleus"/>
    <property type="evidence" value="ECO:0007669"/>
    <property type="project" value="UniProtKB-SubCell"/>
</dbReference>
<gene>
    <name evidence="10" type="ORF">UV8b_05859</name>
</gene>
<dbReference type="GO" id="GO:0003677">
    <property type="term" value="F:DNA binding"/>
    <property type="evidence" value="ECO:0007669"/>
    <property type="project" value="UniProtKB-KW"/>
</dbReference>
<keyword evidence="4" id="KW-0238">DNA-binding</keyword>
<keyword evidence="6" id="KW-0834">Unfolded protein response</keyword>
<dbReference type="Proteomes" id="UP000027002">
    <property type="component" value="Chromosome 4"/>
</dbReference>
<evidence type="ECO:0000256" key="7">
    <source>
        <dbReference type="ARBA" id="ARBA00023242"/>
    </source>
</evidence>
<accession>A0A8E5MJ30</accession>
<keyword evidence="7" id="KW-0539">Nucleus</keyword>
<evidence type="ECO:0000256" key="6">
    <source>
        <dbReference type="ARBA" id="ARBA00023230"/>
    </source>
</evidence>
<dbReference type="AlphaFoldDB" id="A0A8E5MJ30"/>
<evidence type="ECO:0000259" key="9">
    <source>
        <dbReference type="PROSITE" id="PS50217"/>
    </source>
</evidence>
<dbReference type="PROSITE" id="PS50217">
    <property type="entry name" value="BZIP"/>
    <property type="match status" value="1"/>
</dbReference>
<protein>
    <recommendedName>
        <fullName evidence="9">BZIP domain-containing protein</fullName>
    </recommendedName>
</protein>
<dbReference type="SMART" id="SM00338">
    <property type="entry name" value="BRLZ"/>
    <property type="match status" value="1"/>
</dbReference>
<dbReference type="GO" id="GO:0045944">
    <property type="term" value="P:positive regulation of transcription by RNA polymerase II"/>
    <property type="evidence" value="ECO:0007669"/>
    <property type="project" value="InterPro"/>
</dbReference>
<dbReference type="InterPro" id="IPR046347">
    <property type="entry name" value="bZIP_sf"/>
</dbReference>
<evidence type="ECO:0000313" key="10">
    <source>
        <dbReference type="EMBL" id="QUC21616.1"/>
    </source>
</evidence>
<organism evidence="10 11">
    <name type="scientific">Ustilaginoidea virens</name>
    <name type="common">Rice false smut fungus</name>
    <name type="synonym">Villosiclava virens</name>
    <dbReference type="NCBI Taxonomy" id="1159556"/>
    <lineage>
        <taxon>Eukaryota</taxon>
        <taxon>Fungi</taxon>
        <taxon>Dikarya</taxon>
        <taxon>Ascomycota</taxon>
        <taxon>Pezizomycotina</taxon>
        <taxon>Sordariomycetes</taxon>
        <taxon>Hypocreomycetidae</taxon>
        <taxon>Hypocreales</taxon>
        <taxon>Clavicipitaceae</taxon>
        <taxon>Ustilaginoidea</taxon>
    </lineage>
</organism>
<comment type="subcellular location">
    <subcellularLocation>
        <location evidence="1">Nucleus</location>
    </subcellularLocation>
</comment>
<dbReference type="PANTHER" id="PTHR46714">
    <property type="entry name" value="TRANSCRIPTIONAL ACTIVATOR HAC1"/>
    <property type="match status" value="1"/>
</dbReference>
<dbReference type="SUPFAM" id="SSF57959">
    <property type="entry name" value="Leucine zipper domain"/>
    <property type="match status" value="1"/>
</dbReference>
<evidence type="ECO:0000313" key="11">
    <source>
        <dbReference type="Proteomes" id="UP000027002"/>
    </source>
</evidence>
<evidence type="ECO:0000256" key="2">
    <source>
        <dbReference type="ARBA" id="ARBA00007163"/>
    </source>
</evidence>
<sequence>MELQQASPLIKLEPSPAESFLSLPNEHYTSLFAPSTPSSTTINPLDVMTPQSLSEDSNTSQLLPVSEAAEGRTPVPEEPCSEKKPSKKRKSWGQVLPEPKTNLPPRKRAKTDDEKEQRRVERVLRNRRAAQSSRERKRLEVEALEHRNKELEVMLADAQKTNMLLLEELNKFRRDSGVVSRSSSPLSSLRDAPITLSQELFSSQDCRGESNVATNLVDQLIESANPTVNPASLSPELTPVPDEPQPGFSEVALTGEQNLAACSDLTQHPAEMFIGDSFGLSAAIDTDRYVLESGLLASPDSSIAGDDYMVGDPAASLAGQSHLDLFNIDDFLNHEANNVVSDIMAASNYADAEHGFDRKVHDSEIQVS</sequence>
<dbReference type="GO" id="GO:0006986">
    <property type="term" value="P:response to unfolded protein"/>
    <property type="evidence" value="ECO:0007669"/>
    <property type="project" value="UniProtKB-KW"/>
</dbReference>
<dbReference type="OrthoDB" id="674948at2759"/>
<dbReference type="InterPro" id="IPR044280">
    <property type="entry name" value="Hac1/HY5"/>
</dbReference>
<keyword evidence="11" id="KW-1185">Reference proteome</keyword>
<dbReference type="GeneID" id="66066636"/>
<evidence type="ECO:0000256" key="8">
    <source>
        <dbReference type="SAM" id="MobiDB-lite"/>
    </source>
</evidence>
<dbReference type="CDD" id="cd14710">
    <property type="entry name" value="bZIP_HAC1-like"/>
    <property type="match status" value="1"/>
</dbReference>
<feature type="compositionally biased region" description="Polar residues" evidence="8">
    <location>
        <begin position="32"/>
        <end position="63"/>
    </location>
</feature>
<evidence type="ECO:0000256" key="4">
    <source>
        <dbReference type="ARBA" id="ARBA00023125"/>
    </source>
</evidence>